<comment type="function">
    <text evidence="4">Catalyzes ATP-dependent phosphorylation of adenosylcobinamide and addition of GMP to adenosylcobinamide phosphate.</text>
</comment>
<protein>
    <recommendedName>
        <fullName evidence="16">Adenosylcobinamide kinase</fullName>
        <ecNumber evidence="8">2.7.1.156</ecNumber>
        <ecNumber evidence="9">2.7.7.62</ecNumber>
    </recommendedName>
    <alternativeName>
        <fullName evidence="17">Adenosylcobinamide-phosphate guanylyltransferase</fullName>
    </alternativeName>
</protein>
<dbReference type="SUPFAM" id="SSF52540">
    <property type="entry name" value="P-loop containing nucleoside triphosphate hydrolases"/>
    <property type="match status" value="1"/>
</dbReference>
<feature type="binding site" evidence="19">
    <location>
        <begin position="51"/>
        <end position="54"/>
    </location>
    <ligand>
        <name>GTP</name>
        <dbReference type="ChEBI" id="CHEBI:37565"/>
    </ligand>
</feature>
<dbReference type="GO" id="GO:0008820">
    <property type="term" value="F:cobinamide phosphate guanylyltransferase activity"/>
    <property type="evidence" value="ECO:0007669"/>
    <property type="project" value="UniProtKB-EC"/>
</dbReference>
<dbReference type="GO" id="GO:0009236">
    <property type="term" value="P:cobalamin biosynthetic process"/>
    <property type="evidence" value="ECO:0007669"/>
    <property type="project" value="UniProtKB-UniPathway"/>
</dbReference>
<keyword evidence="10" id="KW-0169">Cobalamin biosynthesis</keyword>
<evidence type="ECO:0000313" key="20">
    <source>
        <dbReference type="EMBL" id="THF74944.1"/>
    </source>
</evidence>
<comment type="pathway">
    <text evidence="6">Cofactor biosynthesis; adenosylcobalamin biosynthesis; adenosylcobalamin from cob(II)yrinate a,c-diamide: step 5/7.</text>
</comment>
<dbReference type="Proteomes" id="UP000310636">
    <property type="component" value="Unassembled WGS sequence"/>
</dbReference>
<keyword evidence="21" id="KW-1185">Reference proteome</keyword>
<keyword evidence="12 19" id="KW-0547">Nucleotide-binding</keyword>
<organism evidence="20 21">
    <name type="scientific">Cohnella fermenti</name>
    <dbReference type="NCBI Taxonomy" id="2565925"/>
    <lineage>
        <taxon>Bacteria</taxon>
        <taxon>Bacillati</taxon>
        <taxon>Bacillota</taxon>
        <taxon>Bacilli</taxon>
        <taxon>Bacillales</taxon>
        <taxon>Paenibacillaceae</taxon>
        <taxon>Cohnella</taxon>
    </lineage>
</organism>
<evidence type="ECO:0000256" key="2">
    <source>
        <dbReference type="ARBA" id="ARBA00000711"/>
    </source>
</evidence>
<dbReference type="NCBIfam" id="NF004469">
    <property type="entry name" value="PRK05800.1"/>
    <property type="match status" value="1"/>
</dbReference>
<gene>
    <name evidence="20" type="primary">cobU</name>
    <name evidence="20" type="ORF">E6C55_23665</name>
</gene>
<feature type="binding site" evidence="19">
    <location>
        <begin position="7"/>
        <end position="14"/>
    </location>
    <ligand>
        <name>GTP</name>
        <dbReference type="ChEBI" id="CHEBI:37565"/>
    </ligand>
</feature>
<dbReference type="OrthoDB" id="9799422at2"/>
<dbReference type="PANTHER" id="PTHR34848">
    <property type="match status" value="1"/>
</dbReference>
<comment type="catalytic activity">
    <reaction evidence="3">
        <text>adenosylcob(III)inamide + GTP = adenosylcob(III)inamide phosphate + GDP + H(+)</text>
        <dbReference type="Rhea" id="RHEA:15765"/>
        <dbReference type="ChEBI" id="CHEBI:2480"/>
        <dbReference type="ChEBI" id="CHEBI:15378"/>
        <dbReference type="ChEBI" id="CHEBI:37565"/>
        <dbReference type="ChEBI" id="CHEBI:58189"/>
        <dbReference type="ChEBI" id="CHEBI:58502"/>
        <dbReference type="EC" id="2.7.1.156"/>
    </reaction>
</comment>
<sequence length="193" mass="21642">MIVLITGGARSGKSAFAERYAEKLAGDRGGVYVATAQALDEGMRRRIDKHRASRESSAFRWETAEEPLEAAELLDKLAAEEPAPLILLDCLTLWLTNVLLEGDTETEDRERTEERVMRRIEELVGAFERYPGTALLVTNEVGDGIVPEHRLGRIFRDYAGVLNQRVASISEEVFLVTAGIPVELKRLAYRWPE</sequence>
<evidence type="ECO:0000256" key="5">
    <source>
        <dbReference type="ARBA" id="ARBA00004692"/>
    </source>
</evidence>
<evidence type="ECO:0000256" key="6">
    <source>
        <dbReference type="ARBA" id="ARBA00005159"/>
    </source>
</evidence>
<dbReference type="EC" id="2.7.7.62" evidence="9"/>
<dbReference type="EMBL" id="SSOB01000036">
    <property type="protein sequence ID" value="THF74944.1"/>
    <property type="molecule type" value="Genomic_DNA"/>
</dbReference>
<proteinExistence type="inferred from homology"/>
<feature type="binding site" evidence="19">
    <location>
        <position position="89"/>
    </location>
    <ligand>
        <name>GTP</name>
        <dbReference type="ChEBI" id="CHEBI:37565"/>
    </ligand>
</feature>
<evidence type="ECO:0000256" key="9">
    <source>
        <dbReference type="ARBA" id="ARBA00012523"/>
    </source>
</evidence>
<evidence type="ECO:0000256" key="3">
    <source>
        <dbReference type="ARBA" id="ARBA00001522"/>
    </source>
</evidence>
<evidence type="ECO:0000256" key="16">
    <source>
        <dbReference type="ARBA" id="ARBA00029570"/>
    </source>
</evidence>
<keyword evidence="13 20" id="KW-0418">Kinase</keyword>
<keyword evidence="11 20" id="KW-0808">Transferase</keyword>
<comment type="caution">
    <text evidence="20">The sequence shown here is derived from an EMBL/GenBank/DDBJ whole genome shotgun (WGS) entry which is preliminary data.</text>
</comment>
<evidence type="ECO:0000256" key="17">
    <source>
        <dbReference type="ARBA" id="ARBA00030571"/>
    </source>
</evidence>
<comment type="similarity">
    <text evidence="7">Belongs to the CobU/CobP family.</text>
</comment>
<keyword evidence="15 19" id="KW-0342">GTP-binding</keyword>
<feature type="binding site" evidence="19">
    <location>
        <begin position="34"/>
        <end position="36"/>
    </location>
    <ligand>
        <name>GTP</name>
        <dbReference type="ChEBI" id="CHEBI:37565"/>
    </ligand>
</feature>
<dbReference type="PIRSF" id="PIRSF006135">
    <property type="entry name" value="CobU"/>
    <property type="match status" value="1"/>
</dbReference>
<reference evidence="20 21" key="1">
    <citation type="submission" date="2019-04" db="EMBL/GenBank/DDBJ databases">
        <title>Cohnella sp. nov. isolated from preserved vegetables.</title>
        <authorList>
            <person name="Lin S.-Y."/>
            <person name="Hung M.-H."/>
            <person name="Young C.-C."/>
        </authorList>
    </citation>
    <scope>NUCLEOTIDE SEQUENCE [LARGE SCALE GENOMIC DNA]</scope>
    <source>
        <strain evidence="20 21">CC-MHH1044</strain>
    </source>
</reference>
<dbReference type="PANTHER" id="PTHR34848:SF1">
    <property type="entry name" value="BIFUNCTIONAL ADENOSYLCOBALAMIN BIOSYNTHESIS PROTEIN COBU"/>
    <property type="match status" value="1"/>
</dbReference>
<evidence type="ECO:0000256" key="13">
    <source>
        <dbReference type="ARBA" id="ARBA00022777"/>
    </source>
</evidence>
<evidence type="ECO:0000256" key="1">
    <source>
        <dbReference type="ARBA" id="ARBA00000312"/>
    </source>
</evidence>
<evidence type="ECO:0000256" key="4">
    <source>
        <dbReference type="ARBA" id="ARBA00003889"/>
    </source>
</evidence>
<feature type="binding site" evidence="19">
    <location>
        <position position="65"/>
    </location>
    <ligand>
        <name>GTP</name>
        <dbReference type="ChEBI" id="CHEBI:37565"/>
    </ligand>
</feature>
<evidence type="ECO:0000256" key="15">
    <source>
        <dbReference type="ARBA" id="ARBA00023134"/>
    </source>
</evidence>
<dbReference type="RefSeq" id="WP_136372295.1">
    <property type="nucleotide sequence ID" value="NZ_SSOB01000036.1"/>
</dbReference>
<keyword evidence="14" id="KW-0067">ATP-binding</keyword>
<evidence type="ECO:0000256" key="8">
    <source>
        <dbReference type="ARBA" id="ARBA00012016"/>
    </source>
</evidence>
<comment type="catalytic activity">
    <reaction evidence="1">
        <text>adenosylcob(III)inamide + ATP = adenosylcob(III)inamide phosphate + ADP + H(+)</text>
        <dbReference type="Rhea" id="RHEA:15769"/>
        <dbReference type="ChEBI" id="CHEBI:2480"/>
        <dbReference type="ChEBI" id="CHEBI:15378"/>
        <dbReference type="ChEBI" id="CHEBI:30616"/>
        <dbReference type="ChEBI" id="CHEBI:58502"/>
        <dbReference type="ChEBI" id="CHEBI:456216"/>
        <dbReference type="EC" id="2.7.1.156"/>
    </reaction>
</comment>
<dbReference type="Pfam" id="PF02283">
    <property type="entry name" value="CobU"/>
    <property type="match status" value="1"/>
</dbReference>
<evidence type="ECO:0000256" key="11">
    <source>
        <dbReference type="ARBA" id="ARBA00022679"/>
    </source>
</evidence>
<dbReference type="InterPro" id="IPR003203">
    <property type="entry name" value="CobU/CobP"/>
</dbReference>
<comment type="catalytic activity">
    <reaction evidence="2">
        <text>adenosylcob(III)inamide phosphate + GTP + H(+) = adenosylcob(III)inamide-GDP + diphosphate</text>
        <dbReference type="Rhea" id="RHEA:22712"/>
        <dbReference type="ChEBI" id="CHEBI:15378"/>
        <dbReference type="ChEBI" id="CHEBI:33019"/>
        <dbReference type="ChEBI" id="CHEBI:37565"/>
        <dbReference type="ChEBI" id="CHEBI:58502"/>
        <dbReference type="ChEBI" id="CHEBI:60487"/>
        <dbReference type="EC" id="2.7.7.62"/>
    </reaction>
</comment>
<dbReference type="InterPro" id="IPR027417">
    <property type="entry name" value="P-loop_NTPase"/>
</dbReference>
<dbReference type="UniPathway" id="UPA00148">
    <property type="reaction ID" value="UER00236"/>
</dbReference>
<name>A0A4S4BK11_9BACL</name>
<dbReference type="GO" id="GO:0005525">
    <property type="term" value="F:GTP binding"/>
    <property type="evidence" value="ECO:0007669"/>
    <property type="project" value="UniProtKB-KW"/>
</dbReference>
<evidence type="ECO:0000256" key="18">
    <source>
        <dbReference type="PIRSR" id="PIRSR006135-1"/>
    </source>
</evidence>
<evidence type="ECO:0000256" key="10">
    <source>
        <dbReference type="ARBA" id="ARBA00022573"/>
    </source>
</evidence>
<dbReference type="AlphaFoldDB" id="A0A4S4BK11"/>
<dbReference type="GO" id="GO:0005524">
    <property type="term" value="F:ATP binding"/>
    <property type="evidence" value="ECO:0007669"/>
    <property type="project" value="UniProtKB-KW"/>
</dbReference>
<evidence type="ECO:0000256" key="7">
    <source>
        <dbReference type="ARBA" id="ARBA00007490"/>
    </source>
</evidence>
<evidence type="ECO:0000256" key="14">
    <source>
        <dbReference type="ARBA" id="ARBA00022840"/>
    </source>
</evidence>
<comment type="pathway">
    <text evidence="5">Cofactor biosynthesis; adenosylcobalamin biosynthesis; adenosylcobalamin from cob(II)yrinate a,c-diamide: step 6/7.</text>
</comment>
<dbReference type="CDD" id="cd00544">
    <property type="entry name" value="CobU"/>
    <property type="match status" value="1"/>
</dbReference>
<evidence type="ECO:0000256" key="19">
    <source>
        <dbReference type="PIRSR" id="PIRSR006135-2"/>
    </source>
</evidence>
<dbReference type="EC" id="2.7.1.156" evidence="8"/>
<dbReference type="GO" id="GO:0043752">
    <property type="term" value="F:adenosylcobinamide kinase activity"/>
    <property type="evidence" value="ECO:0007669"/>
    <property type="project" value="UniProtKB-EC"/>
</dbReference>
<evidence type="ECO:0000256" key="12">
    <source>
        <dbReference type="ARBA" id="ARBA00022741"/>
    </source>
</evidence>
<evidence type="ECO:0000313" key="21">
    <source>
        <dbReference type="Proteomes" id="UP000310636"/>
    </source>
</evidence>
<feature type="active site" description="GMP-histidine intermediate" evidence="18">
    <location>
        <position position="50"/>
    </location>
</feature>
<accession>A0A4S4BK11</accession>
<dbReference type="Gene3D" id="3.40.50.300">
    <property type="entry name" value="P-loop containing nucleotide triphosphate hydrolases"/>
    <property type="match status" value="1"/>
</dbReference>
<keyword evidence="20" id="KW-0548">Nucleotidyltransferase</keyword>